<dbReference type="Proteomes" id="UP001139462">
    <property type="component" value="Unassembled WGS sequence"/>
</dbReference>
<gene>
    <name evidence="2" type="ORF">K8344_05400</name>
</gene>
<accession>A0A9X1R2B8</accession>
<evidence type="ECO:0000313" key="2">
    <source>
        <dbReference type="EMBL" id="MCG2430547.1"/>
    </source>
</evidence>
<comment type="caution">
    <text evidence="2">The sequence shown here is derived from an EMBL/GenBank/DDBJ whole genome shotgun (WGS) entry which is preliminary data.</text>
</comment>
<evidence type="ECO:0000313" key="3">
    <source>
        <dbReference type="Proteomes" id="UP001139462"/>
    </source>
</evidence>
<proteinExistence type="predicted"/>
<keyword evidence="3" id="KW-1185">Reference proteome</keyword>
<sequence length="116" mass="13521">MTNITFNELLNEHKHLLKDSTYVKVFDFYISGNTDPEKLQSLLFHEETDWIYDSSWDKSDRANGKNPMRQEYTDKMNKKRTSLGVSPLTENGYNPDETSKNFCIAIIKNSPKHSDL</sequence>
<evidence type="ECO:0000256" key="1">
    <source>
        <dbReference type="SAM" id="MobiDB-lite"/>
    </source>
</evidence>
<dbReference type="RefSeq" id="WP_237607648.1">
    <property type="nucleotide sequence ID" value="NZ_JAIRBB010000003.1"/>
</dbReference>
<name>A0A9X1R2B8_9FLAO</name>
<dbReference type="AlphaFoldDB" id="A0A9X1R2B8"/>
<protein>
    <submittedName>
        <fullName evidence="2">Uncharacterized protein</fullName>
    </submittedName>
</protein>
<reference evidence="2" key="1">
    <citation type="submission" date="2021-09" db="EMBL/GenBank/DDBJ databases">
        <title>Genome of Aequorivita sp. strain F64183.</title>
        <authorList>
            <person name="Wang Y."/>
        </authorList>
    </citation>
    <scope>NUCLEOTIDE SEQUENCE</scope>
    <source>
        <strain evidence="2">F64183</strain>
    </source>
</reference>
<organism evidence="2 3">
    <name type="scientific">Aequorivita xiaoshiensis</name>
    <dbReference type="NCBI Taxonomy" id="2874476"/>
    <lineage>
        <taxon>Bacteria</taxon>
        <taxon>Pseudomonadati</taxon>
        <taxon>Bacteroidota</taxon>
        <taxon>Flavobacteriia</taxon>
        <taxon>Flavobacteriales</taxon>
        <taxon>Flavobacteriaceae</taxon>
        <taxon>Aequorivita</taxon>
    </lineage>
</organism>
<feature type="region of interest" description="Disordered" evidence="1">
    <location>
        <begin position="59"/>
        <end position="92"/>
    </location>
</feature>
<dbReference type="EMBL" id="JAIRBB010000003">
    <property type="protein sequence ID" value="MCG2430547.1"/>
    <property type="molecule type" value="Genomic_DNA"/>
</dbReference>